<dbReference type="InterPro" id="IPR050767">
    <property type="entry name" value="Sel1_AlgK"/>
</dbReference>
<accession>A0A382MPW2</accession>
<dbReference type="InterPro" id="IPR006597">
    <property type="entry name" value="Sel1-like"/>
</dbReference>
<proteinExistence type="predicted"/>
<protein>
    <recommendedName>
        <fullName evidence="2">Sel1 repeat family protein</fullName>
    </recommendedName>
</protein>
<name>A0A382MPW2_9ZZZZ</name>
<dbReference type="Pfam" id="PF08238">
    <property type="entry name" value="Sel1"/>
    <property type="match status" value="2"/>
</dbReference>
<organism evidence="1">
    <name type="scientific">marine metagenome</name>
    <dbReference type="NCBI Taxonomy" id="408172"/>
    <lineage>
        <taxon>unclassified sequences</taxon>
        <taxon>metagenomes</taxon>
        <taxon>ecological metagenomes</taxon>
    </lineage>
</organism>
<evidence type="ECO:0008006" key="2">
    <source>
        <dbReference type="Google" id="ProtNLM"/>
    </source>
</evidence>
<dbReference type="PANTHER" id="PTHR11102">
    <property type="entry name" value="SEL-1-LIKE PROTEIN"/>
    <property type="match status" value="1"/>
</dbReference>
<dbReference type="InterPro" id="IPR011990">
    <property type="entry name" value="TPR-like_helical_dom_sf"/>
</dbReference>
<dbReference type="EMBL" id="UINC01094702">
    <property type="protein sequence ID" value="SVC50165.1"/>
    <property type="molecule type" value="Genomic_DNA"/>
</dbReference>
<evidence type="ECO:0000313" key="1">
    <source>
        <dbReference type="EMBL" id="SVC50165.1"/>
    </source>
</evidence>
<dbReference type="SUPFAM" id="SSF81901">
    <property type="entry name" value="HCP-like"/>
    <property type="match status" value="1"/>
</dbReference>
<dbReference type="Gene3D" id="1.25.40.10">
    <property type="entry name" value="Tetratricopeptide repeat domain"/>
    <property type="match status" value="1"/>
</dbReference>
<sequence>MPKQNWGMKKTLLFAFALIAAGCADTEQSEALSEGLEQVTASASCADITSTSPLEDVRSCADQGHATAQTSLGFMYGNGRGVLQDDAEAVRWYRLAAEQGDAVAQTNLGVMYSTGQGVPEDVVLAYMWYNLAVAQGRDIAQGIKDILEQRMNHEQIDEAQQLTLEWIEAHGN</sequence>
<dbReference type="SMART" id="SM00671">
    <property type="entry name" value="SEL1"/>
    <property type="match status" value="2"/>
</dbReference>
<dbReference type="AlphaFoldDB" id="A0A382MPW2"/>
<dbReference type="PANTHER" id="PTHR11102:SF160">
    <property type="entry name" value="ERAD-ASSOCIATED E3 UBIQUITIN-PROTEIN LIGASE COMPONENT HRD3"/>
    <property type="match status" value="1"/>
</dbReference>
<gene>
    <name evidence="1" type="ORF">METZ01_LOCUS303019</name>
</gene>
<reference evidence="1" key="1">
    <citation type="submission" date="2018-05" db="EMBL/GenBank/DDBJ databases">
        <authorList>
            <person name="Lanie J.A."/>
            <person name="Ng W.-L."/>
            <person name="Kazmierczak K.M."/>
            <person name="Andrzejewski T.M."/>
            <person name="Davidsen T.M."/>
            <person name="Wayne K.J."/>
            <person name="Tettelin H."/>
            <person name="Glass J.I."/>
            <person name="Rusch D."/>
            <person name="Podicherti R."/>
            <person name="Tsui H.-C.T."/>
            <person name="Winkler M.E."/>
        </authorList>
    </citation>
    <scope>NUCLEOTIDE SEQUENCE</scope>
</reference>
<dbReference type="PROSITE" id="PS51257">
    <property type="entry name" value="PROKAR_LIPOPROTEIN"/>
    <property type="match status" value="1"/>
</dbReference>